<keyword evidence="3" id="KW-0804">Transcription</keyword>
<dbReference type="InterPro" id="IPR050109">
    <property type="entry name" value="HTH-type_TetR-like_transc_reg"/>
</dbReference>
<evidence type="ECO:0000259" key="5">
    <source>
        <dbReference type="PROSITE" id="PS50977"/>
    </source>
</evidence>
<reference evidence="7" key="1">
    <citation type="submission" date="2023-08" db="EMBL/GenBank/DDBJ databases">
        <title>Rhodospirillaceae gen. nov., a novel taxon isolated from the Yangtze River Yuezi River estuary sludge.</title>
        <authorList>
            <person name="Ruan L."/>
        </authorList>
    </citation>
    <scope>NUCLEOTIDE SEQUENCE [LARGE SCALE GENOMIC DNA]</scope>
    <source>
        <strain evidence="7">R-7</strain>
    </source>
</reference>
<dbReference type="PANTHER" id="PTHR30055:SF234">
    <property type="entry name" value="HTH-TYPE TRANSCRIPTIONAL REGULATOR BETI"/>
    <property type="match status" value="1"/>
</dbReference>
<feature type="domain" description="HTH tetR-type" evidence="5">
    <location>
        <begin position="1"/>
        <end position="59"/>
    </location>
</feature>
<dbReference type="RefSeq" id="WP_379960078.1">
    <property type="nucleotide sequence ID" value="NZ_JAUYVI010000007.1"/>
</dbReference>
<dbReference type="Proteomes" id="UP001230156">
    <property type="component" value="Unassembled WGS sequence"/>
</dbReference>
<dbReference type="Gene3D" id="1.10.357.10">
    <property type="entry name" value="Tetracycline Repressor, domain 2"/>
    <property type="match status" value="1"/>
</dbReference>
<dbReference type="PANTHER" id="PTHR30055">
    <property type="entry name" value="HTH-TYPE TRANSCRIPTIONAL REGULATOR RUTR"/>
    <property type="match status" value="1"/>
</dbReference>
<dbReference type="SUPFAM" id="SSF46689">
    <property type="entry name" value="Homeodomain-like"/>
    <property type="match status" value="1"/>
</dbReference>
<dbReference type="Pfam" id="PF00440">
    <property type="entry name" value="TetR_N"/>
    <property type="match status" value="1"/>
</dbReference>
<dbReference type="Gene3D" id="1.10.10.60">
    <property type="entry name" value="Homeodomain-like"/>
    <property type="match status" value="1"/>
</dbReference>
<dbReference type="PROSITE" id="PS50977">
    <property type="entry name" value="HTH_TETR_2"/>
    <property type="match status" value="1"/>
</dbReference>
<dbReference type="InterPro" id="IPR036271">
    <property type="entry name" value="Tet_transcr_reg_TetR-rel_C_sf"/>
</dbReference>
<dbReference type="Pfam" id="PF14246">
    <property type="entry name" value="TetR_C_7"/>
    <property type="match status" value="1"/>
</dbReference>
<evidence type="ECO:0000313" key="6">
    <source>
        <dbReference type="EMBL" id="MDQ7250602.1"/>
    </source>
</evidence>
<dbReference type="InterPro" id="IPR001647">
    <property type="entry name" value="HTH_TetR"/>
</dbReference>
<evidence type="ECO:0000256" key="2">
    <source>
        <dbReference type="ARBA" id="ARBA00023125"/>
    </source>
</evidence>
<name>A0ABU0YTU2_9PROT</name>
<evidence type="ECO:0000256" key="1">
    <source>
        <dbReference type="ARBA" id="ARBA00023015"/>
    </source>
</evidence>
<dbReference type="InterPro" id="IPR009057">
    <property type="entry name" value="Homeodomain-like_sf"/>
</dbReference>
<protein>
    <submittedName>
        <fullName evidence="6">TetR/AcrR family transcriptional regulator</fullName>
    </submittedName>
</protein>
<gene>
    <name evidence="6" type="ORF">Q8A70_23135</name>
</gene>
<keyword evidence="1" id="KW-0805">Transcription regulation</keyword>
<evidence type="ECO:0000256" key="3">
    <source>
        <dbReference type="ARBA" id="ARBA00023163"/>
    </source>
</evidence>
<keyword evidence="2 4" id="KW-0238">DNA-binding</keyword>
<dbReference type="EMBL" id="JAUYVI010000007">
    <property type="protein sequence ID" value="MDQ7250602.1"/>
    <property type="molecule type" value="Genomic_DNA"/>
</dbReference>
<dbReference type="SUPFAM" id="SSF48498">
    <property type="entry name" value="Tetracyclin repressor-like, C-terminal domain"/>
    <property type="match status" value="1"/>
</dbReference>
<evidence type="ECO:0000313" key="7">
    <source>
        <dbReference type="Proteomes" id="UP001230156"/>
    </source>
</evidence>
<organism evidence="6 7">
    <name type="scientific">Dongia sedimenti</name>
    <dbReference type="NCBI Taxonomy" id="3064282"/>
    <lineage>
        <taxon>Bacteria</taxon>
        <taxon>Pseudomonadati</taxon>
        <taxon>Pseudomonadota</taxon>
        <taxon>Alphaproteobacteria</taxon>
        <taxon>Rhodospirillales</taxon>
        <taxon>Dongiaceae</taxon>
        <taxon>Dongia</taxon>
    </lineage>
</organism>
<dbReference type="PRINTS" id="PR00455">
    <property type="entry name" value="HTHTETR"/>
</dbReference>
<feature type="DNA-binding region" description="H-T-H motif" evidence="4">
    <location>
        <begin position="22"/>
        <end position="41"/>
    </location>
</feature>
<proteinExistence type="predicted"/>
<evidence type="ECO:0000256" key="4">
    <source>
        <dbReference type="PROSITE-ProRule" id="PRU00335"/>
    </source>
</evidence>
<comment type="caution">
    <text evidence="6">The sequence shown here is derived from an EMBL/GenBank/DDBJ whole genome shotgun (WGS) entry which is preliminary data.</text>
</comment>
<keyword evidence="7" id="KW-1185">Reference proteome</keyword>
<accession>A0ABU0YTU2</accession>
<dbReference type="InterPro" id="IPR039536">
    <property type="entry name" value="TetR_C_Proteobacteria"/>
</dbReference>
<sequence length="196" mass="21741">MHGRILDAAAELFTKNGYAGTSIEAIAARAGIGKLTLYRRFADKDAVFLAVALRMAERSRAELREIADGDGELADVLGAIGRHLLGIILSPQSIAFHRILFAEAARLPELFARIVPDQPTEMPDATRRLFHRLAERGLVRREDVAFLDQQFVHAIIGKPLRKALFGASPMTAREQEEHVRKAVALFMHGMTRYSAL</sequence>